<evidence type="ECO:0000313" key="2">
    <source>
        <dbReference type="EMBL" id="KAE8160879.1"/>
    </source>
</evidence>
<dbReference type="AlphaFoldDB" id="A0A5N6UQG0"/>
<dbReference type="Pfam" id="PF08659">
    <property type="entry name" value="KR"/>
    <property type="match status" value="1"/>
</dbReference>
<keyword evidence="3" id="KW-1185">Reference proteome</keyword>
<feature type="domain" description="Ketoreductase (KR)" evidence="1">
    <location>
        <begin position="2"/>
        <end position="49"/>
    </location>
</feature>
<protein>
    <recommendedName>
        <fullName evidence="1">Ketoreductase (KR) domain-containing protein</fullName>
    </recommendedName>
</protein>
<dbReference type="InterPro" id="IPR013968">
    <property type="entry name" value="PKS_KR"/>
</dbReference>
<evidence type="ECO:0000259" key="1">
    <source>
        <dbReference type="Pfam" id="PF08659"/>
    </source>
</evidence>
<sequence>MSAVFATYAQDMPPIRGSIQGAVVLRDSLFDTKRWKDFEGTIQPKARGS</sequence>
<proteinExistence type="predicted"/>
<gene>
    <name evidence="2" type="ORF">BDV40DRAFT_301852</name>
</gene>
<dbReference type="OrthoDB" id="329835at2759"/>
<accession>A0A5N6UQG0</accession>
<organism evidence="2 3">
    <name type="scientific">Aspergillus tamarii</name>
    <dbReference type="NCBI Taxonomy" id="41984"/>
    <lineage>
        <taxon>Eukaryota</taxon>
        <taxon>Fungi</taxon>
        <taxon>Dikarya</taxon>
        <taxon>Ascomycota</taxon>
        <taxon>Pezizomycotina</taxon>
        <taxon>Eurotiomycetes</taxon>
        <taxon>Eurotiomycetidae</taxon>
        <taxon>Eurotiales</taxon>
        <taxon>Aspergillaceae</taxon>
        <taxon>Aspergillus</taxon>
        <taxon>Aspergillus subgen. Circumdati</taxon>
    </lineage>
</organism>
<dbReference type="EMBL" id="ML738650">
    <property type="protein sequence ID" value="KAE8160879.1"/>
    <property type="molecule type" value="Genomic_DNA"/>
</dbReference>
<dbReference type="Gene3D" id="3.40.50.720">
    <property type="entry name" value="NAD(P)-binding Rossmann-like Domain"/>
    <property type="match status" value="1"/>
</dbReference>
<evidence type="ECO:0000313" key="3">
    <source>
        <dbReference type="Proteomes" id="UP000326950"/>
    </source>
</evidence>
<dbReference type="Proteomes" id="UP000326950">
    <property type="component" value="Unassembled WGS sequence"/>
</dbReference>
<name>A0A5N6UQG0_ASPTM</name>
<reference evidence="2 3" key="1">
    <citation type="submission" date="2019-04" db="EMBL/GenBank/DDBJ databases">
        <title>Friends and foes A comparative genomics study of 23 Aspergillus species from section Flavi.</title>
        <authorList>
            <consortium name="DOE Joint Genome Institute"/>
            <person name="Kjaerbolling I."/>
            <person name="Vesth T."/>
            <person name="Frisvad J.C."/>
            <person name="Nybo J.L."/>
            <person name="Theobald S."/>
            <person name="Kildgaard S."/>
            <person name="Isbrandt T."/>
            <person name="Kuo A."/>
            <person name="Sato A."/>
            <person name="Lyhne E.K."/>
            <person name="Kogle M.E."/>
            <person name="Wiebenga A."/>
            <person name="Kun R.S."/>
            <person name="Lubbers R.J."/>
            <person name="Makela M.R."/>
            <person name="Barry K."/>
            <person name="Chovatia M."/>
            <person name="Clum A."/>
            <person name="Daum C."/>
            <person name="Haridas S."/>
            <person name="He G."/>
            <person name="LaButti K."/>
            <person name="Lipzen A."/>
            <person name="Mondo S."/>
            <person name="Riley R."/>
            <person name="Salamov A."/>
            <person name="Simmons B.A."/>
            <person name="Magnuson J.K."/>
            <person name="Henrissat B."/>
            <person name="Mortensen U.H."/>
            <person name="Larsen T.O."/>
            <person name="Devries R.P."/>
            <person name="Grigoriev I.V."/>
            <person name="Machida M."/>
            <person name="Baker S.E."/>
            <person name="Andersen M.R."/>
        </authorList>
    </citation>
    <scope>NUCLEOTIDE SEQUENCE [LARGE SCALE GENOMIC DNA]</scope>
    <source>
        <strain evidence="2 3">CBS 117626</strain>
    </source>
</reference>